<dbReference type="GO" id="GO:0005524">
    <property type="term" value="F:ATP binding"/>
    <property type="evidence" value="ECO:0007669"/>
    <property type="project" value="InterPro"/>
</dbReference>
<evidence type="ECO:0000259" key="5">
    <source>
        <dbReference type="PROSITE" id="PS50011"/>
    </source>
</evidence>
<dbReference type="InterPro" id="IPR041664">
    <property type="entry name" value="AAA_16"/>
</dbReference>
<dbReference type="InterPro" id="IPR003594">
    <property type="entry name" value="HATPase_dom"/>
</dbReference>
<dbReference type="Gene3D" id="1.10.510.10">
    <property type="entry name" value="Transferase(Phosphotransferase) domain 1"/>
    <property type="match status" value="1"/>
</dbReference>
<dbReference type="Gene3D" id="3.40.50.300">
    <property type="entry name" value="P-loop containing nucleotide triphosphate hydrolases"/>
    <property type="match status" value="1"/>
</dbReference>
<keyword evidence="3 7" id="KW-0418">Kinase</keyword>
<evidence type="ECO:0000256" key="1">
    <source>
        <dbReference type="ARBA" id="ARBA00000085"/>
    </source>
</evidence>
<dbReference type="InterPro" id="IPR027417">
    <property type="entry name" value="P-loop_NTPase"/>
</dbReference>
<evidence type="ECO:0000256" key="2">
    <source>
        <dbReference type="ARBA" id="ARBA00012438"/>
    </source>
</evidence>
<feature type="domain" description="Protein kinase" evidence="5">
    <location>
        <begin position="7"/>
        <end position="267"/>
    </location>
</feature>
<dbReference type="SUPFAM" id="SSF47384">
    <property type="entry name" value="Homodimeric domain of signal transducing histidine kinase"/>
    <property type="match status" value="1"/>
</dbReference>
<dbReference type="InterPro" id="IPR036097">
    <property type="entry name" value="HisK_dim/P_sf"/>
</dbReference>
<dbReference type="SMART" id="SM00387">
    <property type="entry name" value="HATPase_c"/>
    <property type="match status" value="1"/>
</dbReference>
<dbReference type="Gene3D" id="1.10.287.130">
    <property type="match status" value="1"/>
</dbReference>
<dbReference type="Pfam" id="PF13191">
    <property type="entry name" value="AAA_16"/>
    <property type="match status" value="1"/>
</dbReference>
<organism evidence="7 8">
    <name type="scientific">Phormidium nigroviride PCC 7112</name>
    <dbReference type="NCBI Taxonomy" id="179408"/>
    <lineage>
        <taxon>Bacteria</taxon>
        <taxon>Bacillati</taxon>
        <taxon>Cyanobacteriota</taxon>
        <taxon>Cyanophyceae</taxon>
        <taxon>Oscillatoriophycideae</taxon>
        <taxon>Oscillatoriales</taxon>
        <taxon>Oscillatoriaceae</taxon>
        <taxon>Phormidium</taxon>
    </lineage>
</organism>
<dbReference type="GO" id="GO:0000155">
    <property type="term" value="F:phosphorelay sensor kinase activity"/>
    <property type="evidence" value="ECO:0007669"/>
    <property type="project" value="InterPro"/>
</dbReference>
<evidence type="ECO:0000313" key="7">
    <source>
        <dbReference type="EMBL" id="AFZ08929.1"/>
    </source>
</evidence>
<dbReference type="SUPFAM" id="SSF55781">
    <property type="entry name" value="GAF domain-like"/>
    <property type="match status" value="1"/>
</dbReference>
<sequence>MQFLSQYQIHSTLHEGIETIIYRGKIPAQQETTVLKILKAEYPTLDAITRIKHEYRIRQHLDHPGLVKVISLETFDNRLGLLLEDFNGASLDRLISRQKLEVIACLRFGIQLIKTLEYLHLQKIIHKDIKPSNIIINTQTGIIKLTDFGIASRLSKENPQININSIVGTFAYMSPEQTGRMNRTLDYRTDFYSLGITLYEMLTGQLPFMSNDPLEIVYSHIASQAILPHKINSDIPPPISQIVMKLMAKNAEDRYQSAGGLLADLEFCLNQLETTGKIVDFTPGNLDILSQLLIPQKLYGRETQVRELLAAFERVANPCEENSSPSQIEAILVSGYAGIGKSAVVSEIQKPITRQRGYFISGKFDQFKRNIPYASLIQAFQSLIQQLLAENNEKLQDWQHQLLAALGDSGQVIIDVIPEVELVIGKQPAVAELAPTEAQNRFNRLFKEFIHVFAQKEHPLVIFIDDLQWSDSATLKLMELLATDPDSKYLLLIGAYRDHEVSSTHPLMQTVEYLQATGIIINNLVLEPLSLAQVTELISETLNDSERIQPLAELIWNKTGGNPFFLTQLLHTLYQEKLLRFDFTRLLSPGRRGEWQWNIEEIHAIGITDKSVVELVASRIQQLPETTQQVLKLAACVGDKFTLDVLSTVNAKSPSVTATELWDALQAGLILPLNESYLIPLFLDGEAGANLTFDCSRISYKFLHDRVQQAAYSLIPDDEKKATHLSIGKLLFENTPADKVEEKIFDIINQLNVGIDCLSLQSEKDELAGLNLIAGHKAKAANAYEPAVKYLNAGMSLLAPDSWERNYSMTLRLYVETLEAEYLNTNFQQAENLAEVVLRSAKNPLDIVKVYQLKVLFYQAQSLMLKAVETGLEVLEILGVKLLDNQTIAVPKLPRIEELENLPVMTDPYQLAAMEILTALYPPAYIAKPEIVSSLVLTMVNFCIERGHSALATFPYTLYGMIQCGIEGDMEAGYYAGLIALKLLEQFNASQQKAKVYVMFNAHIRIWKESTKNTVASFLEGMKVGVETGDLEWAIYNSMHYITNLFLVGKSLEYVEDKQTVYMEFLLKNKHEFAIGYAKIWQIIASSLRSQTAEQVRLGSSRLDEPAVMSRWQKENNRMSLFAAYVAKLMLLYLFKDYAAAVASGKLAAEYADGAIGLITVGVHNFYYSLALLAHYPDSDDREAYLAIVNSNQQIMKKWAYHAPMNYQHKYELVEAEKARVISDKLAAMDYYDLAIKGAAANGYIQEEALAYELAGEFYQSLDKDISARSYVKKAYYAYIRWGATAKVKDLESRYDYLVDRHQEAIYNNNWVTTTKTTINNSLVLDLPTVVKASQAVSSEIILSRLLEKLVQLVKENAGAQKVLFLAKTGNQFFIEAALTGQFNDVTVLQSLPIAESESLPISLINYVERTQKYLVLDDATRSEQFQFDPYIAAHQPLSILVLPIIHQGNLTAIFYLENNLTKGAFTSDRLEILGILSAQAAISLENARFYNILETRVAQRTEKLQTALEELRHTQLQLIQSEKMSSLGQVVGGIAHEINNPINFIYGNLYYTNEYAENLLNLLRLYQKNYPNPVQEIVNETEQIDLDFLMNDFTKMIDSMRLGAARVRDIVLSLRNFSRLDESDRKWVNIHEGIDSTLMILEHKLSAIQVIKKYDNLPLVNCYPGEINQVFMNVLTNAIDAFCRERGSEVDSTQTPTIQICTEVAKGNQVAIRIVDNGVGMSSEVLGKIFDPFFTTKPIGKGTGLGLSISYQIVVEQHGGKLICQSEPGEGSEFTILLPY</sequence>
<dbReference type="InterPro" id="IPR036890">
    <property type="entry name" value="HATPase_C_sf"/>
</dbReference>
<dbReference type="eggNOG" id="COG0515">
    <property type="taxonomic scope" value="Bacteria"/>
</dbReference>
<dbReference type="InterPro" id="IPR029016">
    <property type="entry name" value="GAF-like_dom_sf"/>
</dbReference>
<dbReference type="EMBL" id="CP003614">
    <property type="protein sequence ID" value="AFZ08929.1"/>
    <property type="molecule type" value="Genomic_DNA"/>
</dbReference>
<dbReference type="PROSITE" id="PS50109">
    <property type="entry name" value="HIS_KIN"/>
    <property type="match status" value="1"/>
</dbReference>
<dbReference type="SUPFAM" id="SSF55874">
    <property type="entry name" value="ATPase domain of HSP90 chaperone/DNA topoisomerase II/histidine kinase"/>
    <property type="match status" value="1"/>
</dbReference>
<dbReference type="RefSeq" id="WP_015178165.1">
    <property type="nucleotide sequence ID" value="NC_019729.1"/>
</dbReference>
<dbReference type="Gene3D" id="3.30.200.20">
    <property type="entry name" value="Phosphorylase Kinase, domain 1"/>
    <property type="match status" value="1"/>
</dbReference>
<dbReference type="Gene3D" id="3.30.565.10">
    <property type="entry name" value="Histidine kinase-like ATPase, C-terminal domain"/>
    <property type="match status" value="1"/>
</dbReference>
<dbReference type="InterPro" id="IPR005467">
    <property type="entry name" value="His_kinase_dom"/>
</dbReference>
<dbReference type="STRING" id="179408.Osc7112_4639"/>
<dbReference type="PROSITE" id="PS00108">
    <property type="entry name" value="PROTEIN_KINASE_ST"/>
    <property type="match status" value="1"/>
</dbReference>
<dbReference type="InterPro" id="IPR011009">
    <property type="entry name" value="Kinase-like_dom_sf"/>
</dbReference>
<feature type="domain" description="Histidine kinase" evidence="6">
    <location>
        <begin position="1534"/>
        <end position="1781"/>
    </location>
</feature>
<dbReference type="KEGG" id="oni:Osc7112_4639"/>
<dbReference type="InterPro" id="IPR053159">
    <property type="entry name" value="Hybrid_Histidine_Kinase"/>
</dbReference>
<dbReference type="SUPFAM" id="SSF52540">
    <property type="entry name" value="P-loop containing nucleoside triphosphate hydrolases"/>
    <property type="match status" value="1"/>
</dbReference>
<dbReference type="eggNOG" id="COG4191">
    <property type="taxonomic scope" value="Bacteria"/>
</dbReference>
<dbReference type="eggNOG" id="COG2203">
    <property type="taxonomic scope" value="Bacteria"/>
</dbReference>
<dbReference type="OrthoDB" id="9801841at2"/>
<dbReference type="Pfam" id="PF00069">
    <property type="entry name" value="Pkinase"/>
    <property type="match status" value="1"/>
</dbReference>
<dbReference type="Pfam" id="PF02518">
    <property type="entry name" value="HATPase_c"/>
    <property type="match status" value="1"/>
</dbReference>
<keyword evidence="8" id="KW-1185">Reference proteome</keyword>
<dbReference type="PROSITE" id="PS50011">
    <property type="entry name" value="PROTEIN_KINASE_DOM"/>
    <property type="match status" value="1"/>
</dbReference>
<evidence type="ECO:0000256" key="4">
    <source>
        <dbReference type="ARBA" id="ARBA00023012"/>
    </source>
</evidence>
<dbReference type="HOGENOM" id="CLU_000445_34_2_3"/>
<protein>
    <recommendedName>
        <fullName evidence="2">histidine kinase</fullName>
        <ecNumber evidence="2">2.7.13.3</ecNumber>
    </recommendedName>
</protein>
<dbReference type="PANTHER" id="PTHR43642:SF1">
    <property type="entry name" value="HYBRID SIGNAL TRANSDUCTION HISTIDINE KINASE G"/>
    <property type="match status" value="1"/>
</dbReference>
<evidence type="ECO:0000256" key="3">
    <source>
        <dbReference type="ARBA" id="ARBA00022777"/>
    </source>
</evidence>
<keyword evidence="3 7" id="KW-0808">Transferase</keyword>
<dbReference type="SMART" id="SM00220">
    <property type="entry name" value="S_TKc"/>
    <property type="match status" value="1"/>
</dbReference>
<accession>K9VMZ7</accession>
<dbReference type="EC" id="2.7.13.3" evidence="2"/>
<keyword evidence="4" id="KW-0902">Two-component regulatory system</keyword>
<dbReference type="Proteomes" id="UP000010478">
    <property type="component" value="Chromosome"/>
</dbReference>
<dbReference type="Pfam" id="PF01590">
    <property type="entry name" value="GAF"/>
    <property type="match status" value="1"/>
</dbReference>
<proteinExistence type="predicted"/>
<dbReference type="PANTHER" id="PTHR43642">
    <property type="entry name" value="HYBRID SIGNAL TRANSDUCTION HISTIDINE KINASE G"/>
    <property type="match status" value="1"/>
</dbReference>
<gene>
    <name evidence="7" type="ORF">Osc7112_4639</name>
</gene>
<dbReference type="InterPro" id="IPR008271">
    <property type="entry name" value="Ser/Thr_kinase_AS"/>
</dbReference>
<reference evidence="7 8" key="1">
    <citation type="submission" date="2012-05" db="EMBL/GenBank/DDBJ databases">
        <title>Finished chromosome of genome of Oscillatoria sp. PCC 7112.</title>
        <authorList>
            <consortium name="US DOE Joint Genome Institute"/>
            <person name="Gugger M."/>
            <person name="Coursin T."/>
            <person name="Rippka R."/>
            <person name="Tandeau De Marsac N."/>
            <person name="Huntemann M."/>
            <person name="Wei C.-L."/>
            <person name="Han J."/>
            <person name="Detter J.C."/>
            <person name="Han C."/>
            <person name="Tapia R."/>
            <person name="Davenport K."/>
            <person name="Daligault H."/>
            <person name="Erkkila T."/>
            <person name="Gu W."/>
            <person name="Munk A.C.C."/>
            <person name="Teshima H."/>
            <person name="Xu Y."/>
            <person name="Chain P."/>
            <person name="Chen A."/>
            <person name="Krypides N."/>
            <person name="Mavromatis K."/>
            <person name="Markowitz V."/>
            <person name="Szeto E."/>
            <person name="Ivanova N."/>
            <person name="Mikhailova N."/>
            <person name="Ovchinnikova G."/>
            <person name="Pagani I."/>
            <person name="Pati A."/>
            <person name="Goodwin L."/>
            <person name="Peters L."/>
            <person name="Pitluck S."/>
            <person name="Woyke T."/>
            <person name="Kerfeld C."/>
        </authorList>
    </citation>
    <scope>NUCLEOTIDE SEQUENCE [LARGE SCALE GENOMIC DNA]</scope>
    <source>
        <strain evidence="7 8">PCC 7112</strain>
    </source>
</reference>
<dbReference type="PATRIC" id="fig|179408.3.peg.5759"/>
<dbReference type="Gene3D" id="3.30.450.40">
    <property type="match status" value="1"/>
</dbReference>
<dbReference type="CDD" id="cd14014">
    <property type="entry name" value="STKc_PknB_like"/>
    <property type="match status" value="1"/>
</dbReference>
<dbReference type="SUPFAM" id="SSF56112">
    <property type="entry name" value="Protein kinase-like (PK-like)"/>
    <property type="match status" value="1"/>
</dbReference>
<evidence type="ECO:0000313" key="8">
    <source>
        <dbReference type="Proteomes" id="UP000010478"/>
    </source>
</evidence>
<dbReference type="InterPro" id="IPR003018">
    <property type="entry name" value="GAF"/>
</dbReference>
<dbReference type="InterPro" id="IPR004358">
    <property type="entry name" value="Sig_transdc_His_kin-like_C"/>
</dbReference>
<dbReference type="eggNOG" id="COG3899">
    <property type="taxonomic scope" value="Bacteria"/>
</dbReference>
<dbReference type="PRINTS" id="PR00344">
    <property type="entry name" value="BCTRLSENSOR"/>
</dbReference>
<name>K9VMZ7_9CYAN</name>
<dbReference type="InterPro" id="IPR000719">
    <property type="entry name" value="Prot_kinase_dom"/>
</dbReference>
<evidence type="ECO:0000259" key="6">
    <source>
        <dbReference type="PROSITE" id="PS50109"/>
    </source>
</evidence>
<comment type="catalytic activity">
    <reaction evidence="1">
        <text>ATP + protein L-histidine = ADP + protein N-phospho-L-histidine.</text>
        <dbReference type="EC" id="2.7.13.3"/>
    </reaction>
</comment>
<dbReference type="SMART" id="SM00065">
    <property type="entry name" value="GAF"/>
    <property type="match status" value="1"/>
</dbReference>